<sequence length="127" mass="13561">MSGRRRARSAQAQALRDRVCDAVALMLFAAVLAGCVSAPRDGAFSSWWRKPVLAVAAANELDPGVDRRCLSGHEPAAAVVAFRVGRVPAYKQAFALPADANLRAGDEVWVRPRSCELEAATADRATN</sequence>
<evidence type="ECO:0008006" key="3">
    <source>
        <dbReference type="Google" id="ProtNLM"/>
    </source>
</evidence>
<dbReference type="RefSeq" id="WP_096381069.1">
    <property type="nucleotide sequence ID" value="NZ_AP014940.1"/>
</dbReference>
<protein>
    <recommendedName>
        <fullName evidence="3">Lipoprotein</fullName>
    </recommendedName>
</protein>
<organism evidence="1 2">
    <name type="scientific">Lysobacter enzymogenes</name>
    <dbReference type="NCBI Taxonomy" id="69"/>
    <lineage>
        <taxon>Bacteria</taxon>
        <taxon>Pseudomonadati</taxon>
        <taxon>Pseudomonadota</taxon>
        <taxon>Gammaproteobacteria</taxon>
        <taxon>Lysobacterales</taxon>
        <taxon>Lysobacteraceae</taxon>
        <taxon>Lysobacter</taxon>
    </lineage>
</organism>
<dbReference type="GeneID" id="83066129"/>
<evidence type="ECO:0000313" key="2">
    <source>
        <dbReference type="Proteomes" id="UP000218824"/>
    </source>
</evidence>
<dbReference type="KEGG" id="lem:LEN_4338"/>
<accession>A0AAU9ALJ2</accession>
<dbReference type="EMBL" id="AP014940">
    <property type="protein sequence ID" value="BAV99825.1"/>
    <property type="molecule type" value="Genomic_DNA"/>
</dbReference>
<reference evidence="1 2" key="1">
    <citation type="journal article" date="2017" name="DNA Res.">
        <title>Complete genome sequence and expression profile of the commercial lytic enzyme producer Lysobacter enzymogenes M497-1.</title>
        <authorList>
            <person name="Takami H."/>
            <person name="Toyoda A."/>
            <person name="Uchiyama I."/>
            <person name="Itoh T."/>
            <person name="Takaki Y."/>
            <person name="Arai W."/>
            <person name="Nishi S."/>
            <person name="Kawai M."/>
            <person name="Shinya K."/>
            <person name="Ikeda H."/>
        </authorList>
    </citation>
    <scope>NUCLEOTIDE SEQUENCE [LARGE SCALE GENOMIC DNA]</scope>
    <source>
        <strain evidence="1 2">M497-1</strain>
    </source>
</reference>
<dbReference type="AlphaFoldDB" id="A0AAU9ALJ2"/>
<evidence type="ECO:0000313" key="1">
    <source>
        <dbReference type="EMBL" id="BAV99825.1"/>
    </source>
</evidence>
<proteinExistence type="predicted"/>
<name>A0AAU9ALJ2_LYSEN</name>
<dbReference type="PROSITE" id="PS51257">
    <property type="entry name" value="PROKAR_LIPOPROTEIN"/>
    <property type="match status" value="1"/>
</dbReference>
<dbReference type="Proteomes" id="UP000218824">
    <property type="component" value="Chromosome"/>
</dbReference>
<gene>
    <name evidence="1" type="ORF">LEN_4338</name>
</gene>